<accession>A0A540WM97</accession>
<keyword evidence="7" id="KW-1185">Reference proteome</keyword>
<evidence type="ECO:0000256" key="3">
    <source>
        <dbReference type="ARBA" id="ARBA00023163"/>
    </source>
</evidence>
<dbReference type="OrthoDB" id="9807069at2"/>
<feature type="region of interest" description="Disordered" evidence="4">
    <location>
        <begin position="130"/>
        <end position="156"/>
    </location>
</feature>
<reference evidence="6 7" key="1">
    <citation type="submission" date="2019-06" db="EMBL/GenBank/DDBJ databases">
        <authorList>
            <person name="Livingstone P."/>
            <person name="Whitworth D."/>
        </authorList>
    </citation>
    <scope>NUCLEOTIDE SEQUENCE [LARGE SCALE GENOMIC DNA]</scope>
    <source>
        <strain evidence="6 7">AM401</strain>
    </source>
</reference>
<evidence type="ECO:0000313" key="7">
    <source>
        <dbReference type="Proteomes" id="UP000315369"/>
    </source>
</evidence>
<gene>
    <name evidence="6" type="ORF">FJV41_41850</name>
</gene>
<organism evidence="6 7">
    <name type="scientific">Myxococcus llanfairpwllgwyngyllgogerychwyrndrobwllllantysiliogogogochensis</name>
    <dbReference type="NCBI Taxonomy" id="2590453"/>
    <lineage>
        <taxon>Bacteria</taxon>
        <taxon>Pseudomonadati</taxon>
        <taxon>Myxococcota</taxon>
        <taxon>Myxococcia</taxon>
        <taxon>Myxococcales</taxon>
        <taxon>Cystobacterineae</taxon>
        <taxon>Myxococcaceae</taxon>
        <taxon>Myxococcus</taxon>
    </lineage>
</organism>
<comment type="caution">
    <text evidence="6">The sequence shown here is derived from an EMBL/GenBank/DDBJ whole genome shotgun (WGS) entry which is preliminary data.</text>
</comment>
<dbReference type="AlphaFoldDB" id="A0A540WM97"/>
<dbReference type="InterPro" id="IPR036390">
    <property type="entry name" value="WH_DNA-bd_sf"/>
</dbReference>
<keyword evidence="1" id="KW-0805">Transcription regulation</keyword>
<evidence type="ECO:0000256" key="1">
    <source>
        <dbReference type="ARBA" id="ARBA00023015"/>
    </source>
</evidence>
<dbReference type="PANTHER" id="PTHR33204">
    <property type="entry name" value="TRANSCRIPTIONAL REGULATOR, MARR FAMILY"/>
    <property type="match status" value="1"/>
</dbReference>
<feature type="compositionally biased region" description="Basic and acidic residues" evidence="4">
    <location>
        <begin position="143"/>
        <end position="156"/>
    </location>
</feature>
<name>A0A540WM97_9BACT</name>
<dbReference type="InterPro" id="IPR002577">
    <property type="entry name" value="HTH_HxlR"/>
</dbReference>
<dbReference type="EMBL" id="VIFM01000293">
    <property type="protein sequence ID" value="TQF09967.1"/>
    <property type="molecule type" value="Genomic_DNA"/>
</dbReference>
<protein>
    <submittedName>
        <fullName evidence="6">Helix-turn-helix transcriptional regulator</fullName>
    </submittedName>
</protein>
<dbReference type="Pfam" id="PF01638">
    <property type="entry name" value="HxlR"/>
    <property type="match status" value="1"/>
</dbReference>
<dbReference type="GO" id="GO:0003677">
    <property type="term" value="F:DNA binding"/>
    <property type="evidence" value="ECO:0007669"/>
    <property type="project" value="UniProtKB-KW"/>
</dbReference>
<sequence>MAKKKPPSRAECPVERSVDIIGDEWSLLVIRDAFDGVRRFGEFQKSLGMAKNILSTRLRHLVTHGILEVVPASDGSAFHEYVLTRKGRDLFQVLVGLRQWGEHHCFQPDEAHSVLVDTEQGRPVRALEVRSESGRPVTSTETVVKKVAEKKPRAKR</sequence>
<keyword evidence="2" id="KW-0238">DNA-binding</keyword>
<dbReference type="Proteomes" id="UP000315369">
    <property type="component" value="Unassembled WGS sequence"/>
</dbReference>
<evidence type="ECO:0000313" key="6">
    <source>
        <dbReference type="EMBL" id="TQF09967.1"/>
    </source>
</evidence>
<feature type="domain" description="HTH hxlR-type" evidence="5">
    <location>
        <begin position="12"/>
        <end position="109"/>
    </location>
</feature>
<evidence type="ECO:0000256" key="4">
    <source>
        <dbReference type="SAM" id="MobiDB-lite"/>
    </source>
</evidence>
<keyword evidence="3" id="KW-0804">Transcription</keyword>
<dbReference type="SUPFAM" id="SSF46785">
    <property type="entry name" value="Winged helix' DNA-binding domain"/>
    <property type="match status" value="1"/>
</dbReference>
<dbReference type="RefSeq" id="WP_141648220.1">
    <property type="nucleotide sequence ID" value="NZ_VIFM01000293.1"/>
</dbReference>
<dbReference type="InterPro" id="IPR036388">
    <property type="entry name" value="WH-like_DNA-bd_sf"/>
</dbReference>
<dbReference type="PROSITE" id="PS51118">
    <property type="entry name" value="HTH_HXLR"/>
    <property type="match status" value="1"/>
</dbReference>
<proteinExistence type="predicted"/>
<evidence type="ECO:0000256" key="2">
    <source>
        <dbReference type="ARBA" id="ARBA00023125"/>
    </source>
</evidence>
<dbReference type="Gene3D" id="1.10.10.10">
    <property type="entry name" value="Winged helix-like DNA-binding domain superfamily/Winged helix DNA-binding domain"/>
    <property type="match status" value="1"/>
</dbReference>
<evidence type="ECO:0000259" key="5">
    <source>
        <dbReference type="PROSITE" id="PS51118"/>
    </source>
</evidence>
<dbReference type="PANTHER" id="PTHR33204:SF18">
    <property type="entry name" value="TRANSCRIPTIONAL REGULATORY PROTEIN"/>
    <property type="match status" value="1"/>
</dbReference>